<dbReference type="PANTHER" id="PTHR42978:SF2">
    <property type="entry name" value="102 KBASES UNSTABLE REGION: FROM 1 TO 119443"/>
    <property type="match status" value="1"/>
</dbReference>
<keyword evidence="3" id="KW-0479">Metal-binding</keyword>
<dbReference type="InterPro" id="IPR001279">
    <property type="entry name" value="Metallo-B-lactamas"/>
</dbReference>
<dbReference type="EMBL" id="JMIU01000001">
    <property type="protein sequence ID" value="KDN96813.1"/>
    <property type="molecule type" value="Genomic_DNA"/>
</dbReference>
<reference evidence="7 8" key="1">
    <citation type="submission" date="2014-04" db="EMBL/GenBank/DDBJ databases">
        <title>Draft genome sequence of Hydrogenovibrio marinus MH-110, a model organism for aerobic H2 metabolism.</title>
        <authorList>
            <person name="Cha H.J."/>
            <person name="Jo B.H."/>
            <person name="Hwang B.H."/>
        </authorList>
    </citation>
    <scope>NUCLEOTIDE SEQUENCE [LARGE SCALE GENOMIC DNA]</scope>
    <source>
        <strain evidence="7 8">MH-110</strain>
    </source>
</reference>
<comment type="cofactor">
    <cofactor evidence="1">
        <name>Zn(2+)</name>
        <dbReference type="ChEBI" id="CHEBI:29105"/>
    </cofactor>
</comment>
<dbReference type="PANTHER" id="PTHR42978">
    <property type="entry name" value="QUORUM-QUENCHING LACTONASE YTNP-RELATED-RELATED"/>
    <property type="match status" value="1"/>
</dbReference>
<keyword evidence="8" id="KW-1185">Reference proteome</keyword>
<proteinExistence type="inferred from homology"/>
<keyword evidence="4" id="KW-0378">Hydrolase</keyword>
<dbReference type="GO" id="GO:0016787">
    <property type="term" value="F:hydrolase activity"/>
    <property type="evidence" value="ECO:0007669"/>
    <property type="project" value="UniProtKB-KW"/>
</dbReference>
<evidence type="ECO:0000256" key="3">
    <source>
        <dbReference type="ARBA" id="ARBA00022723"/>
    </source>
</evidence>
<feature type="domain" description="Metallo-beta-lactamase" evidence="6">
    <location>
        <begin position="35"/>
        <end position="244"/>
    </location>
</feature>
<gene>
    <name evidence="7" type="ORF">EI16_11290</name>
</gene>
<dbReference type="SUPFAM" id="SSF56281">
    <property type="entry name" value="Metallo-hydrolase/oxidoreductase"/>
    <property type="match status" value="1"/>
</dbReference>
<keyword evidence="5" id="KW-0862">Zinc</keyword>
<dbReference type="Proteomes" id="UP000027341">
    <property type="component" value="Unassembled WGS sequence"/>
</dbReference>
<dbReference type="InterPro" id="IPR036866">
    <property type="entry name" value="RibonucZ/Hydroxyglut_hydro"/>
</dbReference>
<sequence length="260" mass="29600">MTQVKKFWPILTGRHTYEKTLSTRGRGHGEIIKAPILAYLIETNNGRILFDVGCDYEKIQNTEKRKFYYEHEGFPFGPPEMNEEERLPNRLEILGLAPEDVDVVFCSHLHFDHAGGLCEFCNAEVHVHTREMDAAKQPADEAYFASDFDLPLNWKLQTGEYDLTAGVSAIETPGHTAGHMSMLIELPKGSPILLAGDAADLMENIEDEIAPGLCWQNQDQLAIESIQKLKKLGKSLQADIWPNHDWAFFQKHNRFPNFFE</sequence>
<evidence type="ECO:0000256" key="1">
    <source>
        <dbReference type="ARBA" id="ARBA00001947"/>
    </source>
</evidence>
<dbReference type="InterPro" id="IPR051013">
    <property type="entry name" value="MBL_superfamily_lactonases"/>
</dbReference>
<evidence type="ECO:0000256" key="4">
    <source>
        <dbReference type="ARBA" id="ARBA00022801"/>
    </source>
</evidence>
<name>A0A066ZSN1_HYDMR</name>
<organism evidence="7 8">
    <name type="scientific">Hydrogenovibrio marinus</name>
    <dbReference type="NCBI Taxonomy" id="28885"/>
    <lineage>
        <taxon>Bacteria</taxon>
        <taxon>Pseudomonadati</taxon>
        <taxon>Pseudomonadota</taxon>
        <taxon>Gammaproteobacteria</taxon>
        <taxon>Thiotrichales</taxon>
        <taxon>Piscirickettsiaceae</taxon>
        <taxon>Hydrogenovibrio</taxon>
    </lineage>
</organism>
<evidence type="ECO:0000313" key="7">
    <source>
        <dbReference type="EMBL" id="KDN96813.1"/>
    </source>
</evidence>
<evidence type="ECO:0000313" key="8">
    <source>
        <dbReference type="Proteomes" id="UP000027341"/>
    </source>
</evidence>
<evidence type="ECO:0000256" key="2">
    <source>
        <dbReference type="ARBA" id="ARBA00007749"/>
    </source>
</evidence>
<dbReference type="Gene3D" id="3.60.15.10">
    <property type="entry name" value="Ribonuclease Z/Hydroxyacylglutathione hydrolase-like"/>
    <property type="match status" value="1"/>
</dbReference>
<dbReference type="CDD" id="cd07729">
    <property type="entry name" value="AHL_lactonase_MBL-fold"/>
    <property type="match status" value="1"/>
</dbReference>
<protein>
    <submittedName>
        <fullName evidence="7">Beta-lactamase</fullName>
    </submittedName>
</protein>
<comment type="similarity">
    <text evidence="2">Belongs to the metallo-beta-lactamase superfamily.</text>
</comment>
<evidence type="ECO:0000259" key="6">
    <source>
        <dbReference type="SMART" id="SM00849"/>
    </source>
</evidence>
<dbReference type="AlphaFoldDB" id="A0A066ZSN1"/>
<dbReference type="SMART" id="SM00849">
    <property type="entry name" value="Lactamase_B"/>
    <property type="match status" value="1"/>
</dbReference>
<dbReference type="GO" id="GO:0046872">
    <property type="term" value="F:metal ion binding"/>
    <property type="evidence" value="ECO:0007669"/>
    <property type="project" value="UniProtKB-KW"/>
</dbReference>
<accession>A0A066ZSN1</accession>
<comment type="caution">
    <text evidence="7">The sequence shown here is derived from an EMBL/GenBank/DDBJ whole genome shotgun (WGS) entry which is preliminary data.</text>
</comment>
<dbReference type="STRING" id="28885.EI16_11290"/>
<evidence type="ECO:0000256" key="5">
    <source>
        <dbReference type="ARBA" id="ARBA00022833"/>
    </source>
</evidence>
<dbReference type="Pfam" id="PF00753">
    <property type="entry name" value="Lactamase_B"/>
    <property type="match status" value="1"/>
</dbReference>
<dbReference type="RefSeq" id="WP_029907873.1">
    <property type="nucleotide sequence ID" value="NZ_AP020335.1"/>
</dbReference>